<keyword evidence="1" id="KW-1133">Transmembrane helix</keyword>
<feature type="transmembrane region" description="Helical" evidence="1">
    <location>
        <begin position="79"/>
        <end position="103"/>
    </location>
</feature>
<feature type="transmembrane region" description="Helical" evidence="1">
    <location>
        <begin position="175"/>
        <end position="197"/>
    </location>
</feature>
<comment type="caution">
    <text evidence="2">The sequence shown here is derived from an EMBL/GenBank/DDBJ whole genome shotgun (WGS) entry which is preliminary data.</text>
</comment>
<accession>A0A923I4H6</accession>
<feature type="transmembrane region" description="Helical" evidence="1">
    <location>
        <begin position="115"/>
        <end position="138"/>
    </location>
</feature>
<evidence type="ECO:0000313" key="2">
    <source>
        <dbReference type="EMBL" id="MBC5580180.1"/>
    </source>
</evidence>
<evidence type="ECO:0000256" key="1">
    <source>
        <dbReference type="SAM" id="Phobius"/>
    </source>
</evidence>
<dbReference type="Proteomes" id="UP000659630">
    <property type="component" value="Unassembled WGS sequence"/>
</dbReference>
<reference evidence="2" key="1">
    <citation type="submission" date="2020-08" db="EMBL/GenBank/DDBJ databases">
        <title>Genome public.</title>
        <authorList>
            <person name="Liu C."/>
            <person name="Sun Q."/>
        </authorList>
    </citation>
    <scope>NUCLEOTIDE SEQUENCE</scope>
    <source>
        <strain evidence="2">BX8</strain>
    </source>
</reference>
<dbReference type="PANTHER" id="PTHR41309:SF2">
    <property type="entry name" value="MEMBRANE PROTEIN"/>
    <property type="match status" value="1"/>
</dbReference>
<sequence length="207" mass="22588">MSGLVYKDLMNMRRYLKQLLLIFVVFVFIFSFSGNNYSFVAAYGVMLSAMVVLSSMAYDEQAKWDKYALTMPLSRRSLVGAKYLLGLLTVGAGGLLSLAVVVGTALFSGGPMTEGLASVGACLCVALLMQAVLLPCLYKFGTEKARMMMIVIFLLPTLGILALSKLGLPMPEEDFWIGLLIALPFAAALGYLLSYFISVSIFRKKEL</sequence>
<keyword evidence="3" id="KW-1185">Reference proteome</keyword>
<keyword evidence="1" id="KW-0812">Transmembrane</keyword>
<dbReference type="InterPro" id="IPR025699">
    <property type="entry name" value="ABC2_memb-like"/>
</dbReference>
<dbReference type="Pfam" id="PF13346">
    <property type="entry name" value="ABC2_membrane_5"/>
    <property type="match status" value="1"/>
</dbReference>
<evidence type="ECO:0000313" key="3">
    <source>
        <dbReference type="Proteomes" id="UP000659630"/>
    </source>
</evidence>
<keyword evidence="1" id="KW-0472">Membrane</keyword>
<proteinExistence type="predicted"/>
<dbReference type="AlphaFoldDB" id="A0A923I4H6"/>
<feature type="transmembrane region" description="Helical" evidence="1">
    <location>
        <begin position="145"/>
        <end position="163"/>
    </location>
</feature>
<organism evidence="2 3">
    <name type="scientific">Anaerofilum hominis</name>
    <dbReference type="NCBI Taxonomy" id="2763016"/>
    <lineage>
        <taxon>Bacteria</taxon>
        <taxon>Bacillati</taxon>
        <taxon>Bacillota</taxon>
        <taxon>Clostridia</taxon>
        <taxon>Eubacteriales</taxon>
        <taxon>Oscillospiraceae</taxon>
        <taxon>Anaerofilum</taxon>
    </lineage>
</organism>
<protein>
    <submittedName>
        <fullName evidence="2">ABC-2 transporter permease</fullName>
    </submittedName>
</protein>
<name>A0A923I4H6_9FIRM</name>
<feature type="transmembrane region" description="Helical" evidence="1">
    <location>
        <begin position="39"/>
        <end position="58"/>
    </location>
</feature>
<feature type="transmembrane region" description="Helical" evidence="1">
    <location>
        <begin position="15"/>
        <end position="33"/>
    </location>
</feature>
<gene>
    <name evidence="2" type="ORF">H8S23_01530</name>
</gene>
<dbReference type="PANTHER" id="PTHR41309">
    <property type="entry name" value="MEMBRANE PROTEIN-RELATED"/>
    <property type="match status" value="1"/>
</dbReference>
<dbReference type="RefSeq" id="WP_186886548.1">
    <property type="nucleotide sequence ID" value="NZ_JACONZ010000001.1"/>
</dbReference>
<dbReference type="EMBL" id="JACONZ010000001">
    <property type="protein sequence ID" value="MBC5580180.1"/>
    <property type="molecule type" value="Genomic_DNA"/>
</dbReference>